<dbReference type="Proteomes" id="UP000283509">
    <property type="component" value="Unassembled WGS sequence"/>
</dbReference>
<dbReference type="SMART" id="SM00408">
    <property type="entry name" value="IGc2"/>
    <property type="match status" value="2"/>
</dbReference>
<name>A0A3R7MAS8_PENVA</name>
<accession>A0A3R7MAS8</accession>
<dbReference type="AlphaFoldDB" id="A0A3R7MAS8"/>
<proteinExistence type="predicted"/>
<dbReference type="InterPro" id="IPR003598">
    <property type="entry name" value="Ig_sub2"/>
</dbReference>
<evidence type="ECO:0000256" key="2">
    <source>
        <dbReference type="ARBA" id="ARBA00023136"/>
    </source>
</evidence>
<organism evidence="6 7">
    <name type="scientific">Penaeus vannamei</name>
    <name type="common">Whiteleg shrimp</name>
    <name type="synonym">Litopenaeus vannamei</name>
    <dbReference type="NCBI Taxonomy" id="6689"/>
    <lineage>
        <taxon>Eukaryota</taxon>
        <taxon>Metazoa</taxon>
        <taxon>Ecdysozoa</taxon>
        <taxon>Arthropoda</taxon>
        <taxon>Crustacea</taxon>
        <taxon>Multicrustacea</taxon>
        <taxon>Malacostraca</taxon>
        <taxon>Eumalacostraca</taxon>
        <taxon>Eucarida</taxon>
        <taxon>Decapoda</taxon>
        <taxon>Dendrobranchiata</taxon>
        <taxon>Penaeoidea</taxon>
        <taxon>Penaeidae</taxon>
        <taxon>Penaeus</taxon>
    </lineage>
</organism>
<comment type="subcellular location">
    <subcellularLocation>
        <location evidence="1">Membrane</location>
        <topology evidence="1">Single-pass membrane protein</topology>
    </subcellularLocation>
</comment>
<feature type="domain" description="Ig-like" evidence="5">
    <location>
        <begin position="129"/>
        <end position="204"/>
    </location>
</feature>
<dbReference type="GO" id="GO:0016020">
    <property type="term" value="C:membrane"/>
    <property type="evidence" value="ECO:0007669"/>
    <property type="project" value="UniProtKB-SubCell"/>
</dbReference>
<sequence>MRACIKGFARKSRIRTLLIISIHASRRADSPPADNPSPLLSIDGRNGPIKRAPHWRTRRRGSRAYFDMSADPPGLVLNPVKAADHAEYRCRVDFRSSPTQNVRVQLERIRIKSEVGMEVSGVIGPYPVGASVALVCEVESGRPRPSVSWFHEESLLDNVSEVKRGEVTTNTLTIAALTRADLYRVLTCQASNSNLSTPVAATVTLDMSFPPLDVRILGAMESLSEGERYEIVCESSGSRPTATISWWKNGMLMTDTKTEVFHEGNVSRSTLYLTPSVADHDTYVSCRAKNPLVPSAVLEDSKKLNVHYTPRLTLAPGQNLDMEDIEESDDVYFECGIQANPRVPHPHHFSLCF</sequence>
<dbReference type="InterPro" id="IPR007110">
    <property type="entry name" value="Ig-like_dom"/>
</dbReference>
<feature type="region of interest" description="Disordered" evidence="4">
    <location>
        <begin position="27"/>
        <end position="52"/>
    </location>
</feature>
<gene>
    <name evidence="6" type="ORF">C7M84_004591</name>
</gene>
<evidence type="ECO:0000256" key="3">
    <source>
        <dbReference type="ARBA" id="ARBA00023157"/>
    </source>
</evidence>
<protein>
    <submittedName>
        <fullName evidence="6">Putative hemicentin-1-like isoform X3</fullName>
    </submittedName>
</protein>
<dbReference type="Pfam" id="PF13927">
    <property type="entry name" value="Ig_3"/>
    <property type="match status" value="1"/>
</dbReference>
<dbReference type="OrthoDB" id="6378823at2759"/>
<comment type="caution">
    <text evidence="6">The sequence shown here is derived from an EMBL/GenBank/DDBJ whole genome shotgun (WGS) entry which is preliminary data.</text>
</comment>
<keyword evidence="2" id="KW-0472">Membrane</keyword>
<evidence type="ECO:0000313" key="6">
    <source>
        <dbReference type="EMBL" id="ROT76776.1"/>
    </source>
</evidence>
<dbReference type="STRING" id="6689.A0A3R7MAS8"/>
<keyword evidence="7" id="KW-1185">Reference proteome</keyword>
<dbReference type="Pfam" id="PF08205">
    <property type="entry name" value="C2-set_2"/>
    <property type="match status" value="1"/>
</dbReference>
<feature type="domain" description="Ig-like" evidence="5">
    <location>
        <begin position="210"/>
        <end position="305"/>
    </location>
</feature>
<dbReference type="Gene3D" id="2.60.40.10">
    <property type="entry name" value="Immunoglobulins"/>
    <property type="match status" value="2"/>
</dbReference>
<dbReference type="InterPro" id="IPR013162">
    <property type="entry name" value="CD80_C2-set"/>
</dbReference>
<dbReference type="InterPro" id="IPR003599">
    <property type="entry name" value="Ig_sub"/>
</dbReference>
<dbReference type="SMART" id="SM00409">
    <property type="entry name" value="IG"/>
    <property type="match status" value="3"/>
</dbReference>
<evidence type="ECO:0000256" key="1">
    <source>
        <dbReference type="ARBA" id="ARBA00004167"/>
    </source>
</evidence>
<evidence type="ECO:0000256" key="4">
    <source>
        <dbReference type="SAM" id="MobiDB-lite"/>
    </source>
</evidence>
<dbReference type="InterPro" id="IPR013783">
    <property type="entry name" value="Ig-like_fold"/>
</dbReference>
<dbReference type="PANTHER" id="PTHR23278:SF19">
    <property type="entry name" value="OBSCURIN"/>
    <property type="match status" value="1"/>
</dbReference>
<reference evidence="6 7" key="2">
    <citation type="submission" date="2019-01" db="EMBL/GenBank/DDBJ databases">
        <title>The decoding of complex shrimp genome reveals the adaptation for benthos swimmer, frequently molting mechanism and breeding impact on genome.</title>
        <authorList>
            <person name="Sun Y."/>
            <person name="Gao Y."/>
            <person name="Yu Y."/>
        </authorList>
    </citation>
    <scope>NUCLEOTIDE SEQUENCE [LARGE SCALE GENOMIC DNA]</scope>
    <source>
        <tissue evidence="6">Muscle</tissue>
    </source>
</reference>
<evidence type="ECO:0000259" key="5">
    <source>
        <dbReference type="PROSITE" id="PS50835"/>
    </source>
</evidence>
<dbReference type="PANTHER" id="PTHR23278">
    <property type="entry name" value="SIDESTEP PROTEIN"/>
    <property type="match status" value="1"/>
</dbReference>
<dbReference type="SUPFAM" id="SSF48726">
    <property type="entry name" value="Immunoglobulin"/>
    <property type="match status" value="2"/>
</dbReference>
<dbReference type="InterPro" id="IPR036179">
    <property type="entry name" value="Ig-like_dom_sf"/>
</dbReference>
<keyword evidence="3" id="KW-1015">Disulfide bond</keyword>
<dbReference type="CDD" id="cd00096">
    <property type="entry name" value="Ig"/>
    <property type="match status" value="1"/>
</dbReference>
<reference evidence="6 7" key="1">
    <citation type="submission" date="2018-04" db="EMBL/GenBank/DDBJ databases">
        <authorList>
            <person name="Zhang X."/>
            <person name="Yuan J."/>
            <person name="Li F."/>
            <person name="Xiang J."/>
        </authorList>
    </citation>
    <scope>NUCLEOTIDE SEQUENCE [LARGE SCALE GENOMIC DNA]</scope>
    <source>
        <tissue evidence="6">Muscle</tissue>
    </source>
</reference>
<evidence type="ECO:0000313" key="7">
    <source>
        <dbReference type="Proteomes" id="UP000283509"/>
    </source>
</evidence>
<dbReference type="EMBL" id="QCYY01001609">
    <property type="protein sequence ID" value="ROT76776.1"/>
    <property type="molecule type" value="Genomic_DNA"/>
</dbReference>
<dbReference type="PROSITE" id="PS50835">
    <property type="entry name" value="IG_LIKE"/>
    <property type="match status" value="2"/>
</dbReference>